<evidence type="ECO:0000313" key="4">
    <source>
        <dbReference type="Proteomes" id="UP000188159"/>
    </source>
</evidence>
<sequence length="161" mass="18713">MVLVTVEKKKLARRGIKVIFYLYIIVIFYFVLLSERYGRDTGYDTSHVNLILFKEINRFWTYRHLLSTEAVVTNLFGNIFAFSPFGFMIPIVINKKKAFFRAVFATSFFSLVIETSQLIMKVGVFDVDDLLMNTVGGLIGYMIYRVVVAVYDLYNRKRAAK</sequence>
<reference evidence="3 4" key="1">
    <citation type="journal article" date="2016" name="Sci. Rep.">
        <title>Accelerated dysbiosis of gut microbiota during aggravation of DSS-induced colitis by a butyrate-producing bacterium.</title>
        <authorList>
            <person name="Zhang Q."/>
            <person name="Wu Y."/>
            <person name="Wang J."/>
            <person name="Wu G."/>
            <person name="Long W."/>
            <person name="Xue Z."/>
            <person name="Wang L."/>
            <person name="Zhang X."/>
            <person name="Pang X."/>
            <person name="Zhao Y."/>
            <person name="Zhao L."/>
            <person name="Zhang C."/>
        </authorList>
    </citation>
    <scope>NUCLEOTIDE SEQUENCE [LARGE SCALE GENOMIC DNA]</scope>
    <source>
        <strain evidence="3 4">BPB5</strain>
    </source>
</reference>
<evidence type="ECO:0000313" key="3">
    <source>
        <dbReference type="EMBL" id="AQP38564.1"/>
    </source>
</evidence>
<dbReference type="PANTHER" id="PTHR36834">
    <property type="entry name" value="MEMBRANE PROTEIN-RELATED"/>
    <property type="match status" value="1"/>
</dbReference>
<feature type="domain" description="VanZ-like" evidence="2">
    <location>
        <begin position="20"/>
        <end position="147"/>
    </location>
</feature>
<keyword evidence="1" id="KW-1133">Transmembrane helix</keyword>
<dbReference type="Pfam" id="PF04892">
    <property type="entry name" value="VanZ"/>
    <property type="match status" value="1"/>
</dbReference>
<dbReference type="Proteomes" id="UP000188159">
    <property type="component" value="Chromosome"/>
</dbReference>
<dbReference type="InterPro" id="IPR053150">
    <property type="entry name" value="Teicoplanin_resist-assoc"/>
</dbReference>
<keyword evidence="1" id="KW-0812">Transmembrane</keyword>
<feature type="transmembrane region" description="Helical" evidence="1">
    <location>
        <begin position="131"/>
        <end position="154"/>
    </location>
</feature>
<dbReference type="InterPro" id="IPR006976">
    <property type="entry name" value="VanZ-like"/>
</dbReference>
<organism evidence="3 4">
    <name type="scientific">Anaerostipes hadrus</name>
    <dbReference type="NCBI Taxonomy" id="649756"/>
    <lineage>
        <taxon>Bacteria</taxon>
        <taxon>Bacillati</taxon>
        <taxon>Bacillota</taxon>
        <taxon>Clostridia</taxon>
        <taxon>Lachnospirales</taxon>
        <taxon>Lachnospiraceae</taxon>
        <taxon>Anaerostipes</taxon>
    </lineage>
</organism>
<feature type="transmembrane region" description="Helical" evidence="1">
    <location>
        <begin position="100"/>
        <end position="119"/>
    </location>
</feature>
<dbReference type="EMBL" id="CP012098">
    <property type="protein sequence ID" value="AQP38564.1"/>
    <property type="molecule type" value="Genomic_DNA"/>
</dbReference>
<dbReference type="AlphaFoldDB" id="A0A1Q2C4C0"/>
<feature type="transmembrane region" description="Helical" evidence="1">
    <location>
        <begin position="18"/>
        <end position="34"/>
    </location>
</feature>
<name>A0A1Q2C4C0_ANAHA</name>
<evidence type="ECO:0000259" key="2">
    <source>
        <dbReference type="Pfam" id="PF04892"/>
    </source>
</evidence>
<feature type="transmembrane region" description="Helical" evidence="1">
    <location>
        <begin position="75"/>
        <end position="93"/>
    </location>
</feature>
<accession>A0A1Q2C4C0</accession>
<dbReference type="RefSeq" id="WP_077325466.1">
    <property type="nucleotide sequence ID" value="NZ_CP012098.1"/>
</dbReference>
<dbReference type="PANTHER" id="PTHR36834:SF1">
    <property type="entry name" value="INTEGRAL MEMBRANE PROTEIN"/>
    <property type="match status" value="1"/>
</dbReference>
<keyword evidence="1" id="KW-0472">Membrane</keyword>
<protein>
    <submittedName>
        <fullName evidence="3">VanZ-like protein</fullName>
    </submittedName>
</protein>
<proteinExistence type="predicted"/>
<evidence type="ECO:0000256" key="1">
    <source>
        <dbReference type="SAM" id="Phobius"/>
    </source>
</evidence>
<gene>
    <name evidence="3" type="ORF">DO83_02395</name>
</gene>